<evidence type="ECO:0000259" key="7">
    <source>
        <dbReference type="PROSITE" id="PS51007"/>
    </source>
</evidence>
<dbReference type="GO" id="GO:0046872">
    <property type="term" value="F:metal ion binding"/>
    <property type="evidence" value="ECO:0007669"/>
    <property type="project" value="UniProtKB-KW"/>
</dbReference>
<dbReference type="InterPro" id="IPR036909">
    <property type="entry name" value="Cyt_c-like_dom_sf"/>
</dbReference>
<feature type="domain" description="Cytochrome c" evidence="7">
    <location>
        <begin position="207"/>
        <end position="334"/>
    </location>
</feature>
<keyword evidence="1 4" id="KW-0349">Heme</keyword>
<dbReference type="Pfam" id="PF09990">
    <property type="entry name" value="DUF2231"/>
    <property type="match status" value="1"/>
</dbReference>
<evidence type="ECO:0000256" key="2">
    <source>
        <dbReference type="ARBA" id="ARBA00022723"/>
    </source>
</evidence>
<feature type="transmembrane region" description="Helical" evidence="6">
    <location>
        <begin position="21"/>
        <end position="42"/>
    </location>
</feature>
<dbReference type="EMBL" id="CP121196">
    <property type="protein sequence ID" value="XBH18000.1"/>
    <property type="molecule type" value="Genomic_DNA"/>
</dbReference>
<evidence type="ECO:0000256" key="6">
    <source>
        <dbReference type="SAM" id="Phobius"/>
    </source>
</evidence>
<dbReference type="PROSITE" id="PS51007">
    <property type="entry name" value="CYTC"/>
    <property type="match status" value="1"/>
</dbReference>
<dbReference type="PANTHER" id="PTHR35889:SF3">
    <property type="entry name" value="F-BOX DOMAIN-CONTAINING PROTEIN"/>
    <property type="match status" value="1"/>
</dbReference>
<sequence>MKTQDRPAVTSRKLLPDRKTTRIAWMASLGFSVSLALLPWLIKLDGKPHADWQQFLGRFHPLAVHLPIALLLLVPVLEIAGAFRPALREAAGFVLVLAFASAILALTLGMLLAYGGGNTGTLVTRHMTGGIALTIGLLACILVRPWWIGHDGPVVYPALLACMIPLLLWTADQGGSITHGSNYLTEYMPPTLKRLTLASTTISPSSFYAMHINPIFDSNCATCHGAAKSNGGLRLDSFDLLMKGGKDGPVVIAGDPEKSMLLQRITLAPDHKQFMPAEGRTPLRAEEIALIKAWIQQGASPTVGTLAGISTTDDRPALPPQPVADYSALMPEIRQMQQAQGAKLIPVSSKPEDGLILFTVDAASSFDDAKLAQFKKFAPYIVEAELGRTAITNASFDTLKQFMHLRALHLEETHINGDGLGKLASLSQLTYLNLSGTQVTAESVQTLTSMKSLRHLYLYNTPAQPTATPPPAQPIARSTP</sequence>
<feature type="transmembrane region" description="Helical" evidence="6">
    <location>
        <begin position="62"/>
        <end position="83"/>
    </location>
</feature>
<gene>
    <name evidence="8" type="ORF">P8935_01410</name>
</gene>
<dbReference type="GO" id="GO:0009055">
    <property type="term" value="F:electron transfer activity"/>
    <property type="evidence" value="ECO:0007669"/>
    <property type="project" value="InterPro"/>
</dbReference>
<keyword evidence="2 4" id="KW-0479">Metal-binding</keyword>
<protein>
    <recommendedName>
        <fullName evidence="7">Cytochrome c domain-containing protein</fullName>
    </recommendedName>
</protein>
<keyword evidence="3 4" id="KW-0408">Iron</keyword>
<reference evidence="8" key="1">
    <citation type="submission" date="2023-03" db="EMBL/GenBank/DDBJ databases">
        <title>Edaphobacter sp.</title>
        <authorList>
            <person name="Huber K.J."/>
            <person name="Papendorf J."/>
            <person name="Pilke C."/>
            <person name="Bunk B."/>
            <person name="Sproeer C."/>
            <person name="Pester M."/>
        </authorList>
    </citation>
    <scope>NUCLEOTIDE SEQUENCE</scope>
    <source>
        <strain evidence="8">DSM 110680</strain>
    </source>
</reference>
<evidence type="ECO:0000256" key="3">
    <source>
        <dbReference type="ARBA" id="ARBA00023004"/>
    </source>
</evidence>
<evidence type="ECO:0000313" key="8">
    <source>
        <dbReference type="EMBL" id="XBH18000.1"/>
    </source>
</evidence>
<evidence type="ECO:0000256" key="1">
    <source>
        <dbReference type="ARBA" id="ARBA00022617"/>
    </source>
</evidence>
<name>A0AAU7DKZ5_9BACT</name>
<evidence type="ECO:0000256" key="5">
    <source>
        <dbReference type="SAM" id="MobiDB-lite"/>
    </source>
</evidence>
<dbReference type="PANTHER" id="PTHR35889">
    <property type="entry name" value="CYCLOINULO-OLIGOSACCHARIDE FRUCTANOTRANSFERASE-RELATED"/>
    <property type="match status" value="1"/>
</dbReference>
<dbReference type="Gene3D" id="3.80.10.10">
    <property type="entry name" value="Ribonuclease Inhibitor"/>
    <property type="match status" value="1"/>
</dbReference>
<dbReference type="InterPro" id="IPR019251">
    <property type="entry name" value="DUF2231_TM"/>
</dbReference>
<dbReference type="AlphaFoldDB" id="A0AAU7DKZ5"/>
<dbReference type="InterPro" id="IPR011429">
    <property type="entry name" value="Cyt_c_Planctomycete-type"/>
</dbReference>
<keyword evidence="6" id="KW-0472">Membrane</keyword>
<organism evidence="8">
    <name type="scientific">Telmatobacter sp. DSM 110680</name>
    <dbReference type="NCBI Taxonomy" id="3036704"/>
    <lineage>
        <taxon>Bacteria</taxon>
        <taxon>Pseudomonadati</taxon>
        <taxon>Acidobacteriota</taxon>
        <taxon>Terriglobia</taxon>
        <taxon>Terriglobales</taxon>
        <taxon>Acidobacteriaceae</taxon>
        <taxon>Telmatobacter</taxon>
    </lineage>
</organism>
<dbReference type="RefSeq" id="WP_348263226.1">
    <property type="nucleotide sequence ID" value="NZ_CP121196.1"/>
</dbReference>
<feature type="region of interest" description="Disordered" evidence="5">
    <location>
        <begin position="461"/>
        <end position="480"/>
    </location>
</feature>
<dbReference type="SUPFAM" id="SSF46626">
    <property type="entry name" value="Cytochrome c"/>
    <property type="match status" value="1"/>
</dbReference>
<dbReference type="SUPFAM" id="SSF52047">
    <property type="entry name" value="RNI-like"/>
    <property type="match status" value="1"/>
</dbReference>
<feature type="transmembrane region" description="Helical" evidence="6">
    <location>
        <begin position="90"/>
        <end position="114"/>
    </location>
</feature>
<dbReference type="InterPro" id="IPR032675">
    <property type="entry name" value="LRR_dom_sf"/>
</dbReference>
<proteinExistence type="predicted"/>
<feature type="transmembrane region" description="Helical" evidence="6">
    <location>
        <begin position="126"/>
        <end position="147"/>
    </location>
</feature>
<dbReference type="GO" id="GO:0020037">
    <property type="term" value="F:heme binding"/>
    <property type="evidence" value="ECO:0007669"/>
    <property type="project" value="InterPro"/>
</dbReference>
<keyword evidence="6" id="KW-0812">Transmembrane</keyword>
<evidence type="ECO:0000256" key="4">
    <source>
        <dbReference type="PROSITE-ProRule" id="PRU00433"/>
    </source>
</evidence>
<dbReference type="Pfam" id="PF07635">
    <property type="entry name" value="PSCyt1"/>
    <property type="match status" value="1"/>
</dbReference>
<keyword evidence="6" id="KW-1133">Transmembrane helix</keyword>
<dbReference type="InterPro" id="IPR009056">
    <property type="entry name" value="Cyt_c-like_dom"/>
</dbReference>
<accession>A0AAU7DKZ5</accession>
<feature type="transmembrane region" description="Helical" evidence="6">
    <location>
        <begin position="154"/>
        <end position="171"/>
    </location>
</feature>